<dbReference type="InterPro" id="IPR020013">
    <property type="entry name" value="Flagellar_FlgE/F/G"/>
</dbReference>
<dbReference type="PANTHER" id="PTHR30435">
    <property type="entry name" value="FLAGELLAR PROTEIN"/>
    <property type="match status" value="1"/>
</dbReference>
<evidence type="ECO:0000256" key="2">
    <source>
        <dbReference type="ARBA" id="ARBA00009677"/>
    </source>
</evidence>
<evidence type="ECO:0000313" key="7">
    <source>
        <dbReference type="EMBL" id="NBE07383.1"/>
    </source>
</evidence>
<dbReference type="NCBIfam" id="NF009332">
    <property type="entry name" value="PRK12690.1"/>
    <property type="match status" value="1"/>
</dbReference>
<reference evidence="8" key="1">
    <citation type="submission" date="2020-01" db="EMBL/GenBank/DDBJ databases">
        <title>Sphingomonas sp. strain CSW-10.</title>
        <authorList>
            <person name="Chen W.-M."/>
        </authorList>
    </citation>
    <scope>NUCLEOTIDE SEQUENCE [LARGE SCALE GENOMIC DNA]</scope>
    <source>
        <strain evidence="8">CCP-1</strain>
    </source>
</reference>
<evidence type="ECO:0000259" key="6">
    <source>
        <dbReference type="Pfam" id="PF22692"/>
    </source>
</evidence>
<evidence type="ECO:0000256" key="1">
    <source>
        <dbReference type="ARBA" id="ARBA00004117"/>
    </source>
</evidence>
<comment type="similarity">
    <text evidence="2 4">Belongs to the flagella basal body rod proteins family.</text>
</comment>
<feature type="domain" description="Flagellar basal-body/hook protein C-terminal" evidence="5">
    <location>
        <begin position="188"/>
        <end position="229"/>
    </location>
</feature>
<keyword evidence="7" id="KW-0969">Cilium</keyword>
<accession>A0ABW9Y4R5</accession>
<dbReference type="InterPro" id="IPR037925">
    <property type="entry name" value="FlgE/F/G-like"/>
</dbReference>
<dbReference type="InterPro" id="IPR012836">
    <property type="entry name" value="FlgF"/>
</dbReference>
<dbReference type="InterPro" id="IPR053967">
    <property type="entry name" value="LlgE_F_G-like_D1"/>
</dbReference>
<dbReference type="InterPro" id="IPR019776">
    <property type="entry name" value="Flagellar_basal_body_rod_CS"/>
</dbReference>
<comment type="subcellular location">
    <subcellularLocation>
        <location evidence="1 4">Bacterial flagellum basal body</location>
    </subcellularLocation>
</comment>
<dbReference type="SUPFAM" id="SSF117143">
    <property type="entry name" value="Flagellar hook protein flgE"/>
    <property type="match status" value="1"/>
</dbReference>
<dbReference type="PANTHER" id="PTHR30435:SF19">
    <property type="entry name" value="FLAGELLAR BASAL-BODY ROD PROTEIN FLGG"/>
    <property type="match status" value="1"/>
</dbReference>
<keyword evidence="7" id="KW-0966">Cell projection</keyword>
<dbReference type="Proteomes" id="UP001517376">
    <property type="component" value="Unassembled WGS sequence"/>
</dbReference>
<dbReference type="InterPro" id="IPR010930">
    <property type="entry name" value="Flg_bb/hook_C_dom"/>
</dbReference>
<protein>
    <recommendedName>
        <fullName evidence="4">Flagellar basal-body rod protein FlgF</fullName>
    </recommendedName>
</protein>
<sequence length="236" mass="25013">MEATGYVTLTRQSGLMREMQVVANNIANSATNGFRREGVIFSEYVRRAGEAPSLSMALGGTRQIDLAEGGLVQTGGQFDFAIRGEGFFLLQTPDGDRLTRAGAFTPGADGSLATANGDRLLDAGGAPVVLPPGARQVMLGRDGTLTADGAPVARIGLWLPEDPLTLRHDAGTLFSAGQTAPAEGADLVQGALEESNVDPVTEVARMIEVQRAYEMGQSFLDREDERMRGMIRTIGE</sequence>
<dbReference type="Pfam" id="PF22692">
    <property type="entry name" value="LlgE_F_G_D1"/>
    <property type="match status" value="1"/>
</dbReference>
<evidence type="ECO:0000256" key="3">
    <source>
        <dbReference type="ARBA" id="ARBA00023143"/>
    </source>
</evidence>
<gene>
    <name evidence="7" type="ORF">GU920_07540</name>
</gene>
<dbReference type="NCBIfam" id="TIGR02490">
    <property type="entry name" value="flgF"/>
    <property type="match status" value="1"/>
</dbReference>
<dbReference type="RefSeq" id="WP_161766299.1">
    <property type="nucleotide sequence ID" value="NZ_JAAATW010000001.1"/>
</dbReference>
<evidence type="ECO:0000313" key="8">
    <source>
        <dbReference type="Proteomes" id="UP001517376"/>
    </source>
</evidence>
<evidence type="ECO:0000256" key="4">
    <source>
        <dbReference type="RuleBase" id="RU362116"/>
    </source>
</evidence>
<comment type="caution">
    <text evidence="7">The sequence shown here is derived from an EMBL/GenBank/DDBJ whole genome shotgun (WGS) entry which is preliminary data.</text>
</comment>
<name>A0ABW9Y4R5_9RHOB</name>
<feature type="domain" description="Flagellar hook protein FlgE/F/G-like D1" evidence="6">
    <location>
        <begin position="81"/>
        <end position="147"/>
    </location>
</feature>
<dbReference type="PROSITE" id="PS00588">
    <property type="entry name" value="FLAGELLA_BB_ROD"/>
    <property type="match status" value="1"/>
</dbReference>
<proteinExistence type="inferred from homology"/>
<organism evidence="7 8">
    <name type="scientific">Paragemmobacter ruber</name>
    <dbReference type="NCBI Taxonomy" id="1985673"/>
    <lineage>
        <taxon>Bacteria</taxon>
        <taxon>Pseudomonadati</taxon>
        <taxon>Pseudomonadota</taxon>
        <taxon>Alphaproteobacteria</taxon>
        <taxon>Rhodobacterales</taxon>
        <taxon>Paracoccaceae</taxon>
        <taxon>Paragemmobacter</taxon>
    </lineage>
</organism>
<keyword evidence="8" id="KW-1185">Reference proteome</keyword>
<dbReference type="EMBL" id="JAAATW010000001">
    <property type="protein sequence ID" value="NBE07383.1"/>
    <property type="molecule type" value="Genomic_DNA"/>
</dbReference>
<dbReference type="NCBIfam" id="TIGR03506">
    <property type="entry name" value="FlgEFG_subfam"/>
    <property type="match status" value="1"/>
</dbReference>
<evidence type="ECO:0000259" key="5">
    <source>
        <dbReference type="Pfam" id="PF06429"/>
    </source>
</evidence>
<keyword evidence="3 4" id="KW-0975">Bacterial flagellum</keyword>
<comment type="subunit">
    <text evidence="4">The basal body constitutes a major portion of the flagellar organelle and consists of five rings (E,L,P,S, and M) mounted on a central rod. The rod consists of about 26 subunits of FlgG in the distal portion, and FlgB, FlgC and FlgF are thought to build up the proximal portion of the rod with about 6 subunits each.</text>
</comment>
<keyword evidence="7" id="KW-0282">Flagellum</keyword>
<dbReference type="Pfam" id="PF06429">
    <property type="entry name" value="Flg_bbr_C"/>
    <property type="match status" value="1"/>
</dbReference>